<accession>A0A844QNC6</accession>
<comment type="caution">
    <text evidence="2">The sequence shown here is derived from an EMBL/GenBank/DDBJ whole genome shotgun (WGS) entry which is preliminary data.</text>
</comment>
<reference evidence="2 3" key="1">
    <citation type="submission" date="2019-12" db="EMBL/GenBank/DDBJ databases">
        <title>Nitratireductor arenosus sp. nov., Isolated from sea sand, Jeju island, South Korea.</title>
        <authorList>
            <person name="Kim W."/>
        </authorList>
    </citation>
    <scope>NUCLEOTIDE SEQUENCE [LARGE SCALE GENOMIC DNA]</scope>
    <source>
        <strain evidence="2 3">CAU 1489</strain>
    </source>
</reference>
<keyword evidence="3" id="KW-1185">Reference proteome</keyword>
<evidence type="ECO:0000313" key="3">
    <source>
        <dbReference type="Proteomes" id="UP000463224"/>
    </source>
</evidence>
<proteinExistence type="predicted"/>
<dbReference type="EMBL" id="WPHG01000006">
    <property type="protein sequence ID" value="MVA99558.1"/>
    <property type="molecule type" value="Genomic_DNA"/>
</dbReference>
<dbReference type="InterPro" id="IPR007172">
    <property type="entry name" value="DUF374"/>
</dbReference>
<name>A0A844QNC6_9HYPH</name>
<gene>
    <name evidence="2" type="ORF">GN330_20110</name>
</gene>
<dbReference type="Pfam" id="PF04028">
    <property type="entry name" value="DUF374"/>
    <property type="match status" value="1"/>
</dbReference>
<organism evidence="2 3">
    <name type="scientific">Nitratireductor arenosus</name>
    <dbReference type="NCBI Taxonomy" id="2682096"/>
    <lineage>
        <taxon>Bacteria</taxon>
        <taxon>Pseudomonadati</taxon>
        <taxon>Pseudomonadota</taxon>
        <taxon>Alphaproteobacteria</taxon>
        <taxon>Hyphomicrobiales</taxon>
        <taxon>Phyllobacteriaceae</taxon>
        <taxon>Nitratireductor</taxon>
    </lineage>
</organism>
<feature type="domain" description="DUF374" evidence="1">
    <location>
        <begin position="96"/>
        <end position="168"/>
    </location>
</feature>
<protein>
    <submittedName>
        <fullName evidence="2">DUF374 domain-containing protein</fullName>
    </submittedName>
</protein>
<evidence type="ECO:0000313" key="2">
    <source>
        <dbReference type="EMBL" id="MVA99558.1"/>
    </source>
</evidence>
<dbReference type="AlphaFoldDB" id="A0A844QNC6"/>
<dbReference type="CDD" id="cd07983">
    <property type="entry name" value="LPLAT_DUF374-like"/>
    <property type="match status" value="1"/>
</dbReference>
<sequence length="262" mass="28123">MTDEHLGRLDDARGSRAGKRPAMTKRLWRKVRAPLAESAFVLDGITVAIGVALRFIYAANRTAKGSHDASAAFDVHAPGIAAFWHGQHILAPCMKPKGAKMAALFSRSRDAELNARVAERFGFEIVRGSGGRDRARTLEKGGIRALLTLKKALDGGTAVAMIADIPHGTPREAGLGIAMLGRISGRPVVPVALATSRRKVIESSWDKTTINLPFGRKAVIVGDPIHVPADADDAELERKRREITAGLNAVTAEAYRLVSARK</sequence>
<evidence type="ECO:0000259" key="1">
    <source>
        <dbReference type="Pfam" id="PF04028"/>
    </source>
</evidence>
<dbReference type="Proteomes" id="UP000463224">
    <property type="component" value="Unassembled WGS sequence"/>
</dbReference>